<evidence type="ECO:0000256" key="3">
    <source>
        <dbReference type="ARBA" id="ARBA00023002"/>
    </source>
</evidence>
<dbReference type="InterPro" id="IPR013154">
    <property type="entry name" value="ADH-like_N"/>
</dbReference>
<dbReference type="AlphaFoldDB" id="A0A6G1IGL5"/>
<evidence type="ECO:0000313" key="6">
    <source>
        <dbReference type="EMBL" id="KAF2677180.1"/>
    </source>
</evidence>
<evidence type="ECO:0000256" key="4">
    <source>
        <dbReference type="SAM" id="Coils"/>
    </source>
</evidence>
<dbReference type="InterPro" id="IPR011032">
    <property type="entry name" value="GroES-like_sf"/>
</dbReference>
<protein>
    <submittedName>
        <fullName evidence="6">GroES-like protein</fullName>
    </submittedName>
</protein>
<dbReference type="Pfam" id="PF00107">
    <property type="entry name" value="ADH_zinc_N"/>
    <property type="match status" value="1"/>
</dbReference>
<dbReference type="SUPFAM" id="SSF51735">
    <property type="entry name" value="NAD(P)-binding Rossmann-fold domains"/>
    <property type="match status" value="1"/>
</dbReference>
<dbReference type="SMART" id="SM00829">
    <property type="entry name" value="PKS_ER"/>
    <property type="match status" value="1"/>
</dbReference>
<comment type="similarity">
    <text evidence="1">Belongs to the zinc-containing alcohol dehydrogenase family.</text>
</comment>
<feature type="domain" description="Enoyl reductase (ER)" evidence="5">
    <location>
        <begin position="11"/>
        <end position="358"/>
    </location>
</feature>
<evidence type="ECO:0000256" key="2">
    <source>
        <dbReference type="ARBA" id="ARBA00011245"/>
    </source>
</evidence>
<evidence type="ECO:0000256" key="1">
    <source>
        <dbReference type="ARBA" id="ARBA00008072"/>
    </source>
</evidence>
<dbReference type="PANTHER" id="PTHR45348:SF3">
    <property type="entry name" value="ENOYL REDUCTASE (ER) DOMAIN-CONTAINING PROTEIN"/>
    <property type="match status" value="1"/>
</dbReference>
<keyword evidence="7" id="KW-1185">Reference proteome</keyword>
<dbReference type="GO" id="GO:0016651">
    <property type="term" value="F:oxidoreductase activity, acting on NAD(P)H"/>
    <property type="evidence" value="ECO:0007669"/>
    <property type="project" value="InterPro"/>
</dbReference>
<dbReference type="Pfam" id="PF08240">
    <property type="entry name" value="ADH_N"/>
    <property type="match status" value="1"/>
</dbReference>
<dbReference type="InterPro" id="IPR047122">
    <property type="entry name" value="Trans-enoyl_RdTase-like"/>
</dbReference>
<gene>
    <name evidence="6" type="ORF">K458DRAFT_350730</name>
</gene>
<organism evidence="6 7">
    <name type="scientific">Lentithecium fluviatile CBS 122367</name>
    <dbReference type="NCBI Taxonomy" id="1168545"/>
    <lineage>
        <taxon>Eukaryota</taxon>
        <taxon>Fungi</taxon>
        <taxon>Dikarya</taxon>
        <taxon>Ascomycota</taxon>
        <taxon>Pezizomycotina</taxon>
        <taxon>Dothideomycetes</taxon>
        <taxon>Pleosporomycetidae</taxon>
        <taxon>Pleosporales</taxon>
        <taxon>Massarineae</taxon>
        <taxon>Lentitheciaceae</taxon>
        <taxon>Lentithecium</taxon>
    </lineage>
</organism>
<proteinExistence type="inferred from homology"/>
<dbReference type="OrthoDB" id="9992527at2759"/>
<dbReference type="EMBL" id="MU005625">
    <property type="protein sequence ID" value="KAF2677180.1"/>
    <property type="molecule type" value="Genomic_DNA"/>
</dbReference>
<dbReference type="Gene3D" id="3.40.50.720">
    <property type="entry name" value="NAD(P)-binding Rossmann-like Domain"/>
    <property type="match status" value="1"/>
</dbReference>
<evidence type="ECO:0000313" key="7">
    <source>
        <dbReference type="Proteomes" id="UP000799291"/>
    </source>
</evidence>
<keyword evidence="3" id="KW-0560">Oxidoreductase</keyword>
<dbReference type="InterPro" id="IPR020843">
    <property type="entry name" value="ER"/>
</dbReference>
<dbReference type="SUPFAM" id="SSF50129">
    <property type="entry name" value="GroES-like"/>
    <property type="match status" value="1"/>
</dbReference>
<comment type="subunit">
    <text evidence="2">Monomer.</text>
</comment>
<reference evidence="6" key="1">
    <citation type="journal article" date="2020" name="Stud. Mycol.">
        <title>101 Dothideomycetes genomes: a test case for predicting lifestyles and emergence of pathogens.</title>
        <authorList>
            <person name="Haridas S."/>
            <person name="Albert R."/>
            <person name="Binder M."/>
            <person name="Bloem J."/>
            <person name="Labutti K."/>
            <person name="Salamov A."/>
            <person name="Andreopoulos B."/>
            <person name="Baker S."/>
            <person name="Barry K."/>
            <person name="Bills G."/>
            <person name="Bluhm B."/>
            <person name="Cannon C."/>
            <person name="Castanera R."/>
            <person name="Culley D."/>
            <person name="Daum C."/>
            <person name="Ezra D."/>
            <person name="Gonzalez J."/>
            <person name="Henrissat B."/>
            <person name="Kuo A."/>
            <person name="Liang C."/>
            <person name="Lipzen A."/>
            <person name="Lutzoni F."/>
            <person name="Magnuson J."/>
            <person name="Mondo S."/>
            <person name="Nolan M."/>
            <person name="Ohm R."/>
            <person name="Pangilinan J."/>
            <person name="Park H.-J."/>
            <person name="Ramirez L."/>
            <person name="Alfaro M."/>
            <person name="Sun H."/>
            <person name="Tritt A."/>
            <person name="Yoshinaga Y."/>
            <person name="Zwiers L.-H."/>
            <person name="Turgeon B."/>
            <person name="Goodwin S."/>
            <person name="Spatafora J."/>
            <person name="Crous P."/>
            <person name="Grigoriev I."/>
        </authorList>
    </citation>
    <scope>NUCLEOTIDE SEQUENCE</scope>
    <source>
        <strain evidence="6">CBS 122367</strain>
    </source>
</reference>
<sequence>MTTHAAVVTVGIKKPLEIRQVPTIKPEGDEVRVRVEWTASTPLDLHQNDSGLLVKHPQVLGDGTAGTVVEVGPDAKRLRVGDKVFGFTWRSQQEKAHQEFCTTNEWLLAKLPEGFTLAEAVTLPNNFVTVFHALTVDLGLELPWPKPADYVPKDAEEAILIWGGASSVGQYAIQILHYYGYINIFATASKKHHNKLRAYGAKWTFDYRDPHAVSSILNTATLVGKKPGVPLILDCIGSKSGSISPIAKMAKRGATVAILLPVVVKDSSETEDPEYEMDVRKAAQWDEEVDARGVRTHFYLDNEFFKHHLQPDIMPMMLTEKIVEPNAQRLIEGKTMLERAQAAMDALRRKEASGERLVWRVSDESD</sequence>
<name>A0A6G1IGL5_9PLEO</name>
<dbReference type="InterPro" id="IPR013149">
    <property type="entry name" value="ADH-like_C"/>
</dbReference>
<feature type="coiled-coil region" evidence="4">
    <location>
        <begin position="330"/>
        <end position="357"/>
    </location>
</feature>
<dbReference type="Proteomes" id="UP000799291">
    <property type="component" value="Unassembled WGS sequence"/>
</dbReference>
<dbReference type="PANTHER" id="PTHR45348">
    <property type="entry name" value="HYPOTHETICAL OXIDOREDUCTASE (EUROFUNG)"/>
    <property type="match status" value="1"/>
</dbReference>
<dbReference type="CDD" id="cd08249">
    <property type="entry name" value="enoyl_reductase_like"/>
    <property type="match status" value="1"/>
</dbReference>
<dbReference type="Gene3D" id="3.90.180.10">
    <property type="entry name" value="Medium-chain alcohol dehydrogenases, catalytic domain"/>
    <property type="match status" value="1"/>
</dbReference>
<dbReference type="InterPro" id="IPR036291">
    <property type="entry name" value="NAD(P)-bd_dom_sf"/>
</dbReference>
<accession>A0A6G1IGL5</accession>
<keyword evidence="4" id="KW-0175">Coiled coil</keyword>
<evidence type="ECO:0000259" key="5">
    <source>
        <dbReference type="SMART" id="SM00829"/>
    </source>
</evidence>